<comment type="caution">
    <text evidence="1">The sequence shown here is derived from an EMBL/GenBank/DDBJ whole genome shotgun (WGS) entry which is preliminary data.</text>
</comment>
<sequence length="108" mass="12077">MVCRGLQLSQTLQTTKPYVAFRLAQEQGVANFMGWVPVAEQLHPSHTSTIVMKRVRRSSVRVYSPCHFWSALNGPEFVSPLGPDLLCRCEYTQANPGPDQTTGPRPTF</sequence>
<gene>
    <name evidence="1" type="ORF">AMECASPLE_039431</name>
</gene>
<accession>A0ABV0YJI8</accession>
<dbReference type="Proteomes" id="UP001469553">
    <property type="component" value="Unassembled WGS sequence"/>
</dbReference>
<keyword evidence="2" id="KW-1185">Reference proteome</keyword>
<proteinExistence type="predicted"/>
<evidence type="ECO:0000313" key="1">
    <source>
        <dbReference type="EMBL" id="MEQ2294009.1"/>
    </source>
</evidence>
<protein>
    <submittedName>
        <fullName evidence="1">Uncharacterized protein</fullName>
    </submittedName>
</protein>
<reference evidence="1 2" key="1">
    <citation type="submission" date="2021-06" db="EMBL/GenBank/DDBJ databases">
        <authorList>
            <person name="Palmer J.M."/>
        </authorList>
    </citation>
    <scope>NUCLEOTIDE SEQUENCE [LARGE SCALE GENOMIC DNA]</scope>
    <source>
        <strain evidence="1 2">AS_MEX2019</strain>
        <tissue evidence="1">Muscle</tissue>
    </source>
</reference>
<dbReference type="EMBL" id="JAHRIP010036485">
    <property type="protein sequence ID" value="MEQ2294009.1"/>
    <property type="molecule type" value="Genomic_DNA"/>
</dbReference>
<evidence type="ECO:0000313" key="2">
    <source>
        <dbReference type="Proteomes" id="UP001469553"/>
    </source>
</evidence>
<name>A0ABV0YJI8_9TELE</name>
<organism evidence="1 2">
    <name type="scientific">Ameca splendens</name>
    <dbReference type="NCBI Taxonomy" id="208324"/>
    <lineage>
        <taxon>Eukaryota</taxon>
        <taxon>Metazoa</taxon>
        <taxon>Chordata</taxon>
        <taxon>Craniata</taxon>
        <taxon>Vertebrata</taxon>
        <taxon>Euteleostomi</taxon>
        <taxon>Actinopterygii</taxon>
        <taxon>Neopterygii</taxon>
        <taxon>Teleostei</taxon>
        <taxon>Neoteleostei</taxon>
        <taxon>Acanthomorphata</taxon>
        <taxon>Ovalentaria</taxon>
        <taxon>Atherinomorphae</taxon>
        <taxon>Cyprinodontiformes</taxon>
        <taxon>Goodeidae</taxon>
        <taxon>Ameca</taxon>
    </lineage>
</organism>